<dbReference type="EMBL" id="QGKX02000996">
    <property type="protein sequence ID" value="KAF3559796.1"/>
    <property type="molecule type" value="Genomic_DNA"/>
</dbReference>
<gene>
    <name evidence="1" type="ORF">F2Q69_00013368</name>
</gene>
<protein>
    <submittedName>
        <fullName evidence="1">Uncharacterized protein</fullName>
    </submittedName>
</protein>
<accession>A0A8S9R839</accession>
<reference evidence="1" key="1">
    <citation type="submission" date="2019-12" db="EMBL/GenBank/DDBJ databases">
        <title>Genome sequencing and annotation of Brassica cretica.</title>
        <authorList>
            <person name="Studholme D.J."/>
            <person name="Sarris P."/>
        </authorList>
    </citation>
    <scope>NUCLEOTIDE SEQUENCE</scope>
    <source>
        <strain evidence="1">PFS-109/04</strain>
        <tissue evidence="1">Leaf</tissue>
    </source>
</reference>
<sequence length="82" mass="8992">MLITKKESNARVEDAANFGSLRADEFCIFRNSGGQAGVVNHRSTDSSNFDRELMIPAATEDSSGKQEMNTAYTETSMDMHGL</sequence>
<evidence type="ECO:0000313" key="2">
    <source>
        <dbReference type="Proteomes" id="UP000712600"/>
    </source>
</evidence>
<proteinExistence type="predicted"/>
<name>A0A8S9R839_BRACR</name>
<dbReference type="Proteomes" id="UP000712600">
    <property type="component" value="Unassembled WGS sequence"/>
</dbReference>
<comment type="caution">
    <text evidence="1">The sequence shown here is derived from an EMBL/GenBank/DDBJ whole genome shotgun (WGS) entry which is preliminary data.</text>
</comment>
<evidence type="ECO:0000313" key="1">
    <source>
        <dbReference type="EMBL" id="KAF3559796.1"/>
    </source>
</evidence>
<organism evidence="1 2">
    <name type="scientific">Brassica cretica</name>
    <name type="common">Mustard</name>
    <dbReference type="NCBI Taxonomy" id="69181"/>
    <lineage>
        <taxon>Eukaryota</taxon>
        <taxon>Viridiplantae</taxon>
        <taxon>Streptophyta</taxon>
        <taxon>Embryophyta</taxon>
        <taxon>Tracheophyta</taxon>
        <taxon>Spermatophyta</taxon>
        <taxon>Magnoliopsida</taxon>
        <taxon>eudicotyledons</taxon>
        <taxon>Gunneridae</taxon>
        <taxon>Pentapetalae</taxon>
        <taxon>rosids</taxon>
        <taxon>malvids</taxon>
        <taxon>Brassicales</taxon>
        <taxon>Brassicaceae</taxon>
        <taxon>Brassiceae</taxon>
        <taxon>Brassica</taxon>
    </lineage>
</organism>
<dbReference type="AlphaFoldDB" id="A0A8S9R839"/>